<keyword evidence="3 7" id="KW-0418">Kinase</keyword>
<dbReference type="InterPro" id="IPR008271">
    <property type="entry name" value="Ser/Thr_kinase_AS"/>
</dbReference>
<dbReference type="PANTHER" id="PTHR43289">
    <property type="entry name" value="MITOGEN-ACTIVATED PROTEIN KINASE KINASE KINASE 20-RELATED"/>
    <property type="match status" value="1"/>
</dbReference>
<dbReference type="Gene3D" id="3.30.200.20">
    <property type="entry name" value="Phosphorylase Kinase, domain 1"/>
    <property type="match status" value="1"/>
</dbReference>
<keyword evidence="8" id="KW-1185">Reference proteome</keyword>
<organism evidence="7 8">
    <name type="scientific">Microvenator marinus</name>
    <dbReference type="NCBI Taxonomy" id="2600177"/>
    <lineage>
        <taxon>Bacteria</taxon>
        <taxon>Deltaproteobacteria</taxon>
        <taxon>Bradymonadales</taxon>
        <taxon>Microvenatoraceae</taxon>
        <taxon>Microvenator</taxon>
    </lineage>
</organism>
<keyword evidence="7" id="KW-0723">Serine/threonine-protein kinase</keyword>
<evidence type="ECO:0000256" key="5">
    <source>
        <dbReference type="PROSITE-ProRule" id="PRU10141"/>
    </source>
</evidence>
<gene>
    <name evidence="7" type="ORF">FRD01_11785</name>
</gene>
<dbReference type="SUPFAM" id="SSF56112">
    <property type="entry name" value="Protein kinase-like (PK-like)"/>
    <property type="match status" value="1"/>
</dbReference>
<dbReference type="GO" id="GO:0004674">
    <property type="term" value="F:protein serine/threonine kinase activity"/>
    <property type="evidence" value="ECO:0007669"/>
    <property type="project" value="UniProtKB-KW"/>
</dbReference>
<sequence length="304" mass="34887">MLPKPNDIFERKYRILKVLGRGAFGEVFHARVDEIERKVAIKILKPQQALDGQWYDEELEARFLREARLLSELQSPHTIRMYDYGRSESGLLYMIFEFVEGQSLTELMARGPIAPDLAIHITKQVLQSLHEAHWHGIQHRDIKPDNIMVFSYLDDPWRTKLLDFGVARDYANPDSELTTRGMRVGTIRYMSPEQNRGEVLTPASDIYSLGLVLFEMLTGRYAIETDDLNLITMFHLQAIPIELPPDLHTPHKLREVAHKMLAKPLATRFQSAAETIEALDTVDLEDAGTCLDDMDMDETVTVRP</sequence>
<dbReference type="InterPro" id="IPR011009">
    <property type="entry name" value="Kinase-like_dom_sf"/>
</dbReference>
<dbReference type="EMBL" id="CP042467">
    <property type="protein sequence ID" value="QED27904.1"/>
    <property type="molecule type" value="Genomic_DNA"/>
</dbReference>
<dbReference type="Pfam" id="PF00069">
    <property type="entry name" value="Pkinase"/>
    <property type="match status" value="1"/>
</dbReference>
<evidence type="ECO:0000256" key="2">
    <source>
        <dbReference type="ARBA" id="ARBA00022741"/>
    </source>
</evidence>
<keyword evidence="1" id="KW-0808">Transferase</keyword>
<dbReference type="OrthoDB" id="9779541at2"/>
<dbReference type="InterPro" id="IPR000719">
    <property type="entry name" value="Prot_kinase_dom"/>
</dbReference>
<proteinExistence type="predicted"/>
<dbReference type="GO" id="GO:0005524">
    <property type="term" value="F:ATP binding"/>
    <property type="evidence" value="ECO:0007669"/>
    <property type="project" value="UniProtKB-UniRule"/>
</dbReference>
<evidence type="ECO:0000313" key="7">
    <source>
        <dbReference type="EMBL" id="QED27904.1"/>
    </source>
</evidence>
<dbReference type="InterPro" id="IPR017441">
    <property type="entry name" value="Protein_kinase_ATP_BS"/>
</dbReference>
<dbReference type="PANTHER" id="PTHR43289:SF6">
    <property type="entry name" value="SERINE_THREONINE-PROTEIN KINASE NEKL-3"/>
    <property type="match status" value="1"/>
</dbReference>
<dbReference type="PROSITE" id="PS00108">
    <property type="entry name" value="PROTEIN_KINASE_ST"/>
    <property type="match status" value="1"/>
</dbReference>
<dbReference type="PROSITE" id="PS50011">
    <property type="entry name" value="PROTEIN_KINASE_DOM"/>
    <property type="match status" value="1"/>
</dbReference>
<dbReference type="Gene3D" id="1.10.510.10">
    <property type="entry name" value="Transferase(Phosphotransferase) domain 1"/>
    <property type="match status" value="1"/>
</dbReference>
<evidence type="ECO:0000313" key="8">
    <source>
        <dbReference type="Proteomes" id="UP000321595"/>
    </source>
</evidence>
<dbReference type="Proteomes" id="UP000321595">
    <property type="component" value="Chromosome"/>
</dbReference>
<dbReference type="AlphaFoldDB" id="A0A5B8XQV7"/>
<protein>
    <submittedName>
        <fullName evidence="7">Serine/threonine protein kinase</fullName>
    </submittedName>
</protein>
<evidence type="ECO:0000256" key="3">
    <source>
        <dbReference type="ARBA" id="ARBA00022777"/>
    </source>
</evidence>
<feature type="domain" description="Protein kinase" evidence="6">
    <location>
        <begin position="13"/>
        <end position="282"/>
    </location>
</feature>
<name>A0A5B8XQV7_9DELT</name>
<dbReference type="RefSeq" id="WP_146959861.1">
    <property type="nucleotide sequence ID" value="NZ_CP042467.1"/>
</dbReference>
<accession>A0A5B8XQV7</accession>
<dbReference type="CDD" id="cd14014">
    <property type="entry name" value="STKc_PknB_like"/>
    <property type="match status" value="1"/>
</dbReference>
<keyword evidence="2 5" id="KW-0547">Nucleotide-binding</keyword>
<dbReference type="PROSITE" id="PS00107">
    <property type="entry name" value="PROTEIN_KINASE_ATP"/>
    <property type="match status" value="1"/>
</dbReference>
<dbReference type="KEGG" id="bbae:FRD01_11785"/>
<dbReference type="SMART" id="SM00220">
    <property type="entry name" value="S_TKc"/>
    <property type="match status" value="1"/>
</dbReference>
<evidence type="ECO:0000256" key="1">
    <source>
        <dbReference type="ARBA" id="ARBA00022679"/>
    </source>
</evidence>
<feature type="binding site" evidence="5">
    <location>
        <position position="42"/>
    </location>
    <ligand>
        <name>ATP</name>
        <dbReference type="ChEBI" id="CHEBI:30616"/>
    </ligand>
</feature>
<evidence type="ECO:0000259" key="6">
    <source>
        <dbReference type="PROSITE" id="PS50011"/>
    </source>
</evidence>
<evidence type="ECO:0000256" key="4">
    <source>
        <dbReference type="ARBA" id="ARBA00022840"/>
    </source>
</evidence>
<reference evidence="7 8" key="1">
    <citation type="submission" date="2019-08" db="EMBL/GenBank/DDBJ databases">
        <authorList>
            <person name="Liang Q."/>
        </authorList>
    </citation>
    <scope>NUCLEOTIDE SEQUENCE [LARGE SCALE GENOMIC DNA]</scope>
    <source>
        <strain evidence="7 8">V1718</strain>
    </source>
</reference>
<keyword evidence="4 5" id="KW-0067">ATP-binding</keyword>